<proteinExistence type="inferred from homology"/>
<feature type="domain" description="PHP" evidence="9">
    <location>
        <begin position="4"/>
        <end position="240"/>
    </location>
</feature>
<evidence type="ECO:0000256" key="3">
    <source>
        <dbReference type="ARBA" id="ARBA00013085"/>
    </source>
</evidence>
<evidence type="ECO:0000259" key="9">
    <source>
        <dbReference type="Pfam" id="PF02811"/>
    </source>
</evidence>
<dbReference type="FunFam" id="3.20.20.140:FF:000088">
    <property type="entry name" value="Histidinol-phosphatase"/>
    <property type="match status" value="1"/>
</dbReference>
<dbReference type="GO" id="GO:0005737">
    <property type="term" value="C:cytoplasm"/>
    <property type="evidence" value="ECO:0007669"/>
    <property type="project" value="TreeGrafter"/>
</dbReference>
<dbReference type="GO" id="GO:0004401">
    <property type="term" value="F:histidinol-phosphatase activity"/>
    <property type="evidence" value="ECO:0007669"/>
    <property type="project" value="UniProtKB-UniRule"/>
</dbReference>
<keyword evidence="5 8" id="KW-0378">Hydrolase</keyword>
<evidence type="ECO:0000256" key="4">
    <source>
        <dbReference type="ARBA" id="ARBA00022605"/>
    </source>
</evidence>
<evidence type="ECO:0000256" key="2">
    <source>
        <dbReference type="ARBA" id="ARBA00009152"/>
    </source>
</evidence>
<evidence type="ECO:0000256" key="1">
    <source>
        <dbReference type="ARBA" id="ARBA00004970"/>
    </source>
</evidence>
<dbReference type="AlphaFoldDB" id="A0A1G4JKC5"/>
<evidence type="ECO:0000313" key="11">
    <source>
        <dbReference type="Proteomes" id="UP000191144"/>
    </source>
</evidence>
<evidence type="ECO:0000256" key="5">
    <source>
        <dbReference type="ARBA" id="ARBA00022801"/>
    </source>
</evidence>
<keyword evidence="4 8" id="KW-0028">Amino-acid biosynthesis</keyword>
<protein>
    <recommendedName>
        <fullName evidence="3 8">Histidinol-phosphatase</fullName>
        <shortName evidence="8">HolPase</shortName>
        <ecNumber evidence="3 8">3.1.3.15</ecNumber>
    </recommendedName>
</protein>
<organism evidence="10 11">
    <name type="scientific">Lachancea meyersii CBS 8951</name>
    <dbReference type="NCBI Taxonomy" id="1266667"/>
    <lineage>
        <taxon>Eukaryota</taxon>
        <taxon>Fungi</taxon>
        <taxon>Dikarya</taxon>
        <taxon>Ascomycota</taxon>
        <taxon>Saccharomycotina</taxon>
        <taxon>Saccharomycetes</taxon>
        <taxon>Saccharomycetales</taxon>
        <taxon>Saccharomycetaceae</taxon>
        <taxon>Lachancea</taxon>
    </lineage>
</organism>
<dbReference type="Gene3D" id="3.20.20.140">
    <property type="entry name" value="Metal-dependent hydrolases"/>
    <property type="match status" value="1"/>
</dbReference>
<evidence type="ECO:0000256" key="7">
    <source>
        <dbReference type="ARBA" id="ARBA00049158"/>
    </source>
</evidence>
<reference evidence="11" key="1">
    <citation type="submission" date="2016-03" db="EMBL/GenBank/DDBJ databases">
        <authorList>
            <person name="Devillers Hugo."/>
        </authorList>
    </citation>
    <scope>NUCLEOTIDE SEQUENCE [LARGE SCALE GENOMIC DNA]</scope>
</reference>
<keyword evidence="6 8" id="KW-0368">Histidine biosynthesis</keyword>
<dbReference type="GO" id="GO:0000105">
    <property type="term" value="P:L-histidine biosynthetic process"/>
    <property type="evidence" value="ECO:0007669"/>
    <property type="project" value="UniProtKB-UniRule"/>
</dbReference>
<keyword evidence="11" id="KW-1185">Reference proteome</keyword>
<dbReference type="PANTHER" id="PTHR21039">
    <property type="entry name" value="HISTIDINOL PHOSPHATASE-RELATED"/>
    <property type="match status" value="1"/>
</dbReference>
<dbReference type="PANTHER" id="PTHR21039:SF0">
    <property type="entry name" value="HISTIDINOL-PHOSPHATASE"/>
    <property type="match status" value="1"/>
</dbReference>
<comment type="catalytic activity">
    <reaction evidence="7 8">
        <text>L-histidinol phosphate + H2O = L-histidinol + phosphate</text>
        <dbReference type="Rhea" id="RHEA:14465"/>
        <dbReference type="ChEBI" id="CHEBI:15377"/>
        <dbReference type="ChEBI" id="CHEBI:43474"/>
        <dbReference type="ChEBI" id="CHEBI:57699"/>
        <dbReference type="ChEBI" id="CHEBI:57980"/>
        <dbReference type="EC" id="3.1.3.15"/>
    </reaction>
</comment>
<name>A0A1G4JKC5_9SACH</name>
<dbReference type="InterPro" id="IPR010140">
    <property type="entry name" value="Histidinol_P_phosphatase_HisJ"/>
</dbReference>
<dbReference type="Proteomes" id="UP000191144">
    <property type="component" value="Chromosome E"/>
</dbReference>
<dbReference type="EC" id="3.1.3.15" evidence="3 8"/>
<sequence>MYSHHSHSLDYVAHGVDCLEDVVARANEMKFDLFCLTEHMPRIDAKYLYPEETTGCAEEDLRTLRDRFDKFLEHASEVKARGLPTKIIIGVEVEGCDMNHIAYAKKLMDDNKHIMQFCVGSMHHVNGIPIDFDQAEWNRALEYSGNNLRSLVRDYLEQQYRLIIEMKPLILGHFDLFRVFCSKDIFVDAETGQVVEEGSKNAVSAATVSFTKHWDDVRALAERNLRTVASYGGLIEINTSGLRKKLENPYPCREFAILAKTIPGTRFVLSDDAHGVSHVGVCYDKALSYMDEVIQLDRLHYLEDNAGVLEVKSISMEDLKRSSFWEQYK</sequence>
<dbReference type="EMBL" id="LT598481">
    <property type="protein sequence ID" value="SCU91001.1"/>
    <property type="molecule type" value="Genomic_DNA"/>
</dbReference>
<evidence type="ECO:0000256" key="8">
    <source>
        <dbReference type="RuleBase" id="RU366003"/>
    </source>
</evidence>
<dbReference type="Pfam" id="PF02811">
    <property type="entry name" value="PHP"/>
    <property type="match status" value="1"/>
</dbReference>
<dbReference type="SUPFAM" id="SSF89550">
    <property type="entry name" value="PHP domain-like"/>
    <property type="match status" value="1"/>
</dbReference>
<dbReference type="NCBIfam" id="TIGR01856">
    <property type="entry name" value="hisJ_fam"/>
    <property type="match status" value="1"/>
</dbReference>
<evidence type="ECO:0000313" key="10">
    <source>
        <dbReference type="EMBL" id="SCU91001.1"/>
    </source>
</evidence>
<dbReference type="InterPro" id="IPR016195">
    <property type="entry name" value="Pol/histidinol_Pase-like"/>
</dbReference>
<dbReference type="InterPro" id="IPR004013">
    <property type="entry name" value="PHP_dom"/>
</dbReference>
<gene>
    <name evidence="10" type="ORF">LAME_0E10792G</name>
</gene>
<evidence type="ECO:0000256" key="6">
    <source>
        <dbReference type="ARBA" id="ARBA00023102"/>
    </source>
</evidence>
<dbReference type="UniPathway" id="UPA00031">
    <property type="reaction ID" value="UER00013"/>
</dbReference>
<comment type="similarity">
    <text evidence="2 8">Belongs to the PHP hydrolase family. HisK subfamily.</text>
</comment>
<accession>A0A1G4JKC5</accession>
<comment type="pathway">
    <text evidence="1 8">Amino-acid biosynthesis; L-histidine biosynthesis; L-histidine from 5-phospho-alpha-D-ribose 1-diphosphate: step 8/9.</text>
</comment>
<dbReference type="OrthoDB" id="5957391at2759"/>